<comment type="caution">
    <text evidence="3">The sequence shown here is derived from an EMBL/GenBank/DDBJ whole genome shotgun (WGS) entry which is preliminary data.</text>
</comment>
<dbReference type="GO" id="GO:0016853">
    <property type="term" value="F:isomerase activity"/>
    <property type="evidence" value="ECO:0007669"/>
    <property type="project" value="UniProtKB-KW"/>
</dbReference>
<dbReference type="PATRIC" id="fig|396014.3.peg.3473"/>
<dbReference type="Proteomes" id="UP000023067">
    <property type="component" value="Unassembled WGS sequence"/>
</dbReference>
<evidence type="ECO:0000313" key="4">
    <source>
        <dbReference type="Proteomes" id="UP000023067"/>
    </source>
</evidence>
<dbReference type="InterPro" id="IPR008928">
    <property type="entry name" value="6-hairpin_glycosidase_sf"/>
</dbReference>
<keyword evidence="2" id="KW-0413">Isomerase</keyword>
<name>Z9JPP8_9MICO</name>
<gene>
    <name evidence="3" type="ORF">BF93_09890</name>
</gene>
<protein>
    <submittedName>
        <fullName evidence="3">N-acyl-D-glucosamine 2-epimerase</fullName>
    </submittedName>
</protein>
<dbReference type="PANTHER" id="PTHR15108">
    <property type="entry name" value="N-ACYLGLUCOSAMINE-2-EPIMERASE"/>
    <property type="match status" value="1"/>
</dbReference>
<sequence>MPWLDRRSHRAWLGDEADALLVFGSESVREDGGFGWLDEDGEVDLARPAELWITCRMTHSFALGHLLGRPDFGRFADHGIASLQGVFRDREHGGWFSAVADGKVVDDSKQAYAHAFVVLAAASATAAGRPGARALLEDALAVLEERFFEPEARLHADTASRDFSVVDEYRGINANMHCVEALLAAADVTGERRWLDRAAGILERAVDEFARANDWALPEHYDLQWNPVLEYNKDEPKHPFRPYGATIGHWFEWARLVLHGRAALIEADGQAPDWMLEAATALMEKGAATFGLDGQPGFVYTVGWDGRPVAQERMHWVAAEAVAAAAVMYQVTADRVWAERYEQWWEYISTYLLDGEGGSWFHELDADNEVQGVTWPGKPDIYHALQATLIARLPAAPALAAALRDDLLDADLG</sequence>
<reference evidence="3 4" key="1">
    <citation type="submission" date="2014-02" db="EMBL/GenBank/DDBJ databases">
        <title>Genome sequence of Brachybacterium phenoliresistens strain W13A50.</title>
        <authorList>
            <person name="Wang X."/>
        </authorList>
    </citation>
    <scope>NUCLEOTIDE SEQUENCE [LARGE SCALE GENOMIC DNA]</scope>
    <source>
        <strain evidence="3 4">W13A50</strain>
    </source>
</reference>
<dbReference type="InterPro" id="IPR010819">
    <property type="entry name" value="AGE/CE"/>
</dbReference>
<accession>Z9JPP8</accession>
<dbReference type="STRING" id="396014.BF93_09890"/>
<proteinExistence type="inferred from homology"/>
<dbReference type="InterPro" id="IPR012341">
    <property type="entry name" value="6hp_glycosidase-like_sf"/>
</dbReference>
<keyword evidence="4" id="KW-1185">Reference proteome</keyword>
<dbReference type="Pfam" id="PF07221">
    <property type="entry name" value="GlcNAc_2-epim"/>
    <property type="match status" value="1"/>
</dbReference>
<dbReference type="HOGENOM" id="CLU_042253_0_0_11"/>
<dbReference type="SUPFAM" id="SSF48208">
    <property type="entry name" value="Six-hairpin glycosidases"/>
    <property type="match status" value="1"/>
</dbReference>
<comment type="similarity">
    <text evidence="1">Belongs to the N-acylglucosamine 2-epimerase family.</text>
</comment>
<organism evidence="3 4">
    <name type="scientific">Brachybacterium phenoliresistens</name>
    <dbReference type="NCBI Taxonomy" id="396014"/>
    <lineage>
        <taxon>Bacteria</taxon>
        <taxon>Bacillati</taxon>
        <taxon>Actinomycetota</taxon>
        <taxon>Actinomycetes</taxon>
        <taxon>Micrococcales</taxon>
        <taxon>Dermabacteraceae</taxon>
        <taxon>Brachybacterium</taxon>
    </lineage>
</organism>
<evidence type="ECO:0000256" key="2">
    <source>
        <dbReference type="ARBA" id="ARBA00023235"/>
    </source>
</evidence>
<dbReference type="EMBL" id="JDYK01000026">
    <property type="protein sequence ID" value="EWS79727.1"/>
    <property type="molecule type" value="Genomic_DNA"/>
</dbReference>
<evidence type="ECO:0000256" key="1">
    <source>
        <dbReference type="ARBA" id="ARBA00008558"/>
    </source>
</evidence>
<dbReference type="Gene3D" id="1.50.10.10">
    <property type="match status" value="1"/>
</dbReference>
<dbReference type="GO" id="GO:0005975">
    <property type="term" value="P:carbohydrate metabolic process"/>
    <property type="evidence" value="ECO:0007669"/>
    <property type="project" value="InterPro"/>
</dbReference>
<evidence type="ECO:0000313" key="3">
    <source>
        <dbReference type="EMBL" id="EWS79727.1"/>
    </source>
</evidence>
<dbReference type="eggNOG" id="COG2942">
    <property type="taxonomic scope" value="Bacteria"/>
</dbReference>
<dbReference type="AlphaFoldDB" id="Z9JPP8"/>